<comment type="caution">
    <text evidence="6">The sequence shown here is derived from an EMBL/GenBank/DDBJ whole genome shotgun (WGS) entry which is preliminary data.</text>
</comment>
<reference evidence="6 7" key="1">
    <citation type="journal article" date="2016" name="Nat. Commun.">
        <title>Thousands of microbial genomes shed light on interconnected biogeochemical processes in an aquifer system.</title>
        <authorList>
            <person name="Anantharaman K."/>
            <person name="Brown C.T."/>
            <person name="Hug L.A."/>
            <person name="Sharon I."/>
            <person name="Castelle C.J."/>
            <person name="Probst A.J."/>
            <person name="Thomas B.C."/>
            <person name="Singh A."/>
            <person name="Wilkins M.J."/>
            <person name="Karaoz U."/>
            <person name="Brodie E.L."/>
            <person name="Williams K.H."/>
            <person name="Hubbard S.S."/>
            <person name="Banfield J.F."/>
        </authorList>
    </citation>
    <scope>NUCLEOTIDE SEQUENCE [LARGE SCALE GENOMIC DNA]</scope>
</reference>
<evidence type="ECO:0000256" key="3">
    <source>
        <dbReference type="ARBA" id="ARBA00022670"/>
    </source>
</evidence>
<proteinExistence type="inferred from homology"/>
<keyword evidence="3" id="KW-0645">Protease</keyword>
<gene>
    <name evidence="6" type="ORF">A3B31_02745</name>
</gene>
<accession>A0A1G2BVM1</accession>
<comment type="similarity">
    <text evidence="1">Belongs to the peptidase M17 family.</text>
</comment>
<dbReference type="GO" id="GO:0030145">
    <property type="term" value="F:manganese ion binding"/>
    <property type="evidence" value="ECO:0007669"/>
    <property type="project" value="InterPro"/>
</dbReference>
<keyword evidence="4" id="KW-0378">Hydrolase</keyword>
<dbReference type="InterPro" id="IPR000819">
    <property type="entry name" value="Peptidase_M17_C"/>
</dbReference>
<evidence type="ECO:0000259" key="5">
    <source>
        <dbReference type="Pfam" id="PF00883"/>
    </source>
</evidence>
<dbReference type="GO" id="GO:0006508">
    <property type="term" value="P:proteolysis"/>
    <property type="evidence" value="ECO:0007669"/>
    <property type="project" value="UniProtKB-KW"/>
</dbReference>
<dbReference type="GO" id="GO:0070006">
    <property type="term" value="F:metalloaminopeptidase activity"/>
    <property type="evidence" value="ECO:0007669"/>
    <property type="project" value="InterPro"/>
</dbReference>
<evidence type="ECO:0000256" key="4">
    <source>
        <dbReference type="ARBA" id="ARBA00022801"/>
    </source>
</evidence>
<dbReference type="PANTHER" id="PTHR11963">
    <property type="entry name" value="LEUCINE AMINOPEPTIDASE-RELATED"/>
    <property type="match status" value="1"/>
</dbReference>
<evidence type="ECO:0000313" key="6">
    <source>
        <dbReference type="EMBL" id="OGY93091.1"/>
    </source>
</evidence>
<dbReference type="InterPro" id="IPR011356">
    <property type="entry name" value="Leucine_aapep/pepB"/>
</dbReference>
<dbReference type="SUPFAM" id="SSF53187">
    <property type="entry name" value="Zn-dependent exopeptidases"/>
    <property type="match status" value="1"/>
</dbReference>
<dbReference type="Pfam" id="PF00883">
    <property type="entry name" value="Peptidase_M17"/>
    <property type="match status" value="1"/>
</dbReference>
<keyword evidence="2" id="KW-0031">Aminopeptidase</keyword>
<dbReference type="Gene3D" id="3.40.220.10">
    <property type="entry name" value="Leucine Aminopeptidase, subunit E, domain 1"/>
    <property type="match status" value="1"/>
</dbReference>
<organism evidence="6 7">
    <name type="scientific">Candidatus Komeilibacteria bacterium RIFCSPLOWO2_01_FULL_53_11</name>
    <dbReference type="NCBI Taxonomy" id="1798552"/>
    <lineage>
        <taxon>Bacteria</taxon>
        <taxon>Candidatus Komeiliibacteriota</taxon>
    </lineage>
</organism>
<dbReference type="EMBL" id="MHKN01000001">
    <property type="protein sequence ID" value="OGY93091.1"/>
    <property type="molecule type" value="Genomic_DNA"/>
</dbReference>
<feature type="domain" description="Cytosol aminopeptidase" evidence="5">
    <location>
        <begin position="148"/>
        <end position="453"/>
    </location>
</feature>
<dbReference type="SUPFAM" id="SSF52949">
    <property type="entry name" value="Macro domain-like"/>
    <property type="match status" value="1"/>
</dbReference>
<dbReference type="Gene3D" id="3.40.630.10">
    <property type="entry name" value="Zn peptidases"/>
    <property type="match status" value="1"/>
</dbReference>
<evidence type="ECO:0000256" key="1">
    <source>
        <dbReference type="ARBA" id="ARBA00009528"/>
    </source>
</evidence>
<dbReference type="Proteomes" id="UP000177349">
    <property type="component" value="Unassembled WGS sequence"/>
</dbReference>
<sequence length="459" mass="50359">MQFVFQKKQPSSDAIIIQVTEEKTTDLYRDGEKGGSLRIGIGKRSEMTRRGYFRLLRRIVREAQSRNLEQIRIELSSLTFSKLQIPSRELLELIGYHFEIAQFEFDTYRTEDRAERKKIRTVFLIGNATKTLQSALERGTLIAQEVNQARTLSNTPAGEMTPETLAAAAINAAQGTKKVRVTVLTPADMKKLKMGAILGVGQGSDSPPRFIVMEYKGAGKKPPVILVGKGVTFDSGGINIKSTSGLEDMHLDMSGAAVVMHAIIAAAKLELKKNIVTLIPAVENMPSGASYRPGDILKSMSGRTIEIGDTDAEGRVILADALTYAQKYKPKLIIDVATLTGAAEVALGQRACALFSNREHLLGPFIKHGDAIGDYVWPLPLWEEYDSDLKATFGDIANSHKTRLGGAIIGARFLNRFVENVPWVHIDMAPRMVAIDGDQLAKGSTGEPTHLLVKVLERM</sequence>
<dbReference type="InterPro" id="IPR043472">
    <property type="entry name" value="Macro_dom-like"/>
</dbReference>
<evidence type="ECO:0000313" key="7">
    <source>
        <dbReference type="Proteomes" id="UP000177349"/>
    </source>
</evidence>
<evidence type="ECO:0000256" key="2">
    <source>
        <dbReference type="ARBA" id="ARBA00022438"/>
    </source>
</evidence>
<dbReference type="PRINTS" id="PR00481">
    <property type="entry name" value="LAMNOPPTDASE"/>
</dbReference>
<name>A0A1G2BVM1_9BACT</name>
<dbReference type="GO" id="GO:0005737">
    <property type="term" value="C:cytoplasm"/>
    <property type="evidence" value="ECO:0007669"/>
    <property type="project" value="InterPro"/>
</dbReference>
<dbReference type="AlphaFoldDB" id="A0A1G2BVM1"/>
<protein>
    <recommendedName>
        <fullName evidence="5">Cytosol aminopeptidase domain-containing protein</fullName>
    </recommendedName>
</protein>
<dbReference type="PANTHER" id="PTHR11963:SF23">
    <property type="entry name" value="CYTOSOL AMINOPEPTIDASE"/>
    <property type="match status" value="1"/>
</dbReference>
<dbReference type="CDD" id="cd00433">
    <property type="entry name" value="Peptidase_M17"/>
    <property type="match status" value="1"/>
</dbReference>